<evidence type="ECO:0000313" key="3">
    <source>
        <dbReference type="EMBL" id="KAJ5161637.1"/>
    </source>
</evidence>
<dbReference type="GO" id="GO:0016787">
    <property type="term" value="F:hydrolase activity"/>
    <property type="evidence" value="ECO:0007669"/>
    <property type="project" value="UniProtKB-KW"/>
</dbReference>
<accession>A0A9W9I1W7</accession>
<reference evidence="3" key="1">
    <citation type="submission" date="2022-11" db="EMBL/GenBank/DDBJ databases">
        <authorList>
            <person name="Petersen C."/>
        </authorList>
    </citation>
    <scope>NUCLEOTIDE SEQUENCE</scope>
    <source>
        <strain evidence="3">IBT 21917</strain>
    </source>
</reference>
<dbReference type="AlphaFoldDB" id="A0A9W9I1W7"/>
<dbReference type="SUPFAM" id="SSF53474">
    <property type="entry name" value="alpha/beta-Hydrolases"/>
    <property type="match status" value="1"/>
</dbReference>
<keyword evidence="4" id="KW-1185">Reference proteome</keyword>
<evidence type="ECO:0000256" key="1">
    <source>
        <dbReference type="ARBA" id="ARBA00022801"/>
    </source>
</evidence>
<dbReference type="GO" id="GO:0072330">
    <property type="term" value="P:monocarboxylic acid biosynthetic process"/>
    <property type="evidence" value="ECO:0007669"/>
    <property type="project" value="UniProtKB-ARBA"/>
</dbReference>
<dbReference type="InterPro" id="IPR029058">
    <property type="entry name" value="AB_hydrolase_fold"/>
</dbReference>
<evidence type="ECO:0000259" key="2">
    <source>
        <dbReference type="Pfam" id="PF07859"/>
    </source>
</evidence>
<gene>
    <name evidence="3" type="ORF">N7492_007029</name>
</gene>
<dbReference type="EMBL" id="JAPQKO010000005">
    <property type="protein sequence ID" value="KAJ5161637.1"/>
    <property type="molecule type" value="Genomic_DNA"/>
</dbReference>
<keyword evidence="1" id="KW-0378">Hydrolase</keyword>
<protein>
    <recommendedName>
        <fullName evidence="2">Alpha/beta hydrolase fold-3 domain-containing protein</fullName>
    </recommendedName>
</protein>
<dbReference type="OrthoDB" id="2152029at2759"/>
<dbReference type="GO" id="GO:0017000">
    <property type="term" value="P:antibiotic biosynthetic process"/>
    <property type="evidence" value="ECO:0007669"/>
    <property type="project" value="UniProtKB-ARBA"/>
</dbReference>
<dbReference type="Proteomes" id="UP001146351">
    <property type="component" value="Unassembled WGS sequence"/>
</dbReference>
<organism evidence="3 4">
    <name type="scientific">Penicillium capsulatum</name>
    <dbReference type="NCBI Taxonomy" id="69766"/>
    <lineage>
        <taxon>Eukaryota</taxon>
        <taxon>Fungi</taxon>
        <taxon>Dikarya</taxon>
        <taxon>Ascomycota</taxon>
        <taxon>Pezizomycotina</taxon>
        <taxon>Eurotiomycetes</taxon>
        <taxon>Eurotiomycetidae</taxon>
        <taxon>Eurotiales</taxon>
        <taxon>Aspergillaceae</taxon>
        <taxon>Penicillium</taxon>
    </lineage>
</organism>
<dbReference type="Pfam" id="PF07859">
    <property type="entry name" value="Abhydrolase_3"/>
    <property type="match status" value="1"/>
</dbReference>
<reference evidence="3" key="2">
    <citation type="journal article" date="2023" name="IMA Fungus">
        <title>Comparative genomic study of the Penicillium genus elucidates a diverse pangenome and 15 lateral gene transfer events.</title>
        <authorList>
            <person name="Petersen C."/>
            <person name="Sorensen T."/>
            <person name="Nielsen M.R."/>
            <person name="Sondergaard T.E."/>
            <person name="Sorensen J.L."/>
            <person name="Fitzpatrick D.A."/>
            <person name="Frisvad J.C."/>
            <person name="Nielsen K.L."/>
        </authorList>
    </citation>
    <scope>NUCLEOTIDE SEQUENCE</scope>
    <source>
        <strain evidence="3">IBT 21917</strain>
    </source>
</reference>
<feature type="domain" description="Alpha/beta hydrolase fold-3" evidence="2">
    <location>
        <begin position="116"/>
        <end position="332"/>
    </location>
</feature>
<dbReference type="InterPro" id="IPR013094">
    <property type="entry name" value="AB_hydrolase_3"/>
</dbReference>
<dbReference type="PANTHER" id="PTHR48081:SF31">
    <property type="entry name" value="STERYL ACETYL HYDROLASE MUG81-RELATED"/>
    <property type="match status" value="1"/>
</dbReference>
<dbReference type="PANTHER" id="PTHR48081">
    <property type="entry name" value="AB HYDROLASE SUPERFAMILY PROTEIN C4A8.06C"/>
    <property type="match status" value="1"/>
</dbReference>
<dbReference type="InterPro" id="IPR050300">
    <property type="entry name" value="GDXG_lipolytic_enzyme"/>
</dbReference>
<comment type="caution">
    <text evidence="3">The sequence shown here is derived from an EMBL/GenBank/DDBJ whole genome shotgun (WGS) entry which is preliminary data.</text>
</comment>
<dbReference type="Gene3D" id="3.40.50.1820">
    <property type="entry name" value="alpha/beta hydrolase"/>
    <property type="match status" value="1"/>
</dbReference>
<name>A0A9W9I1W7_9EURO</name>
<evidence type="ECO:0000313" key="4">
    <source>
        <dbReference type="Proteomes" id="UP001146351"/>
    </source>
</evidence>
<proteinExistence type="predicted"/>
<sequence>MAQYKRDVDVPELGLWERLDLPFVRLAVTLNTLFTTATGVFRGKASPKKFKHHVIAASIRKSSERASVLQKQNLEPPTGEVYRTVMQKRGLEPEIVPLPHNTEGYWLGNKNAKNVLVYFHGGGFAMAAIPPHFEFWLDLLQVVNGNGHDIAVFFPRYTLTPRAQYPTQLRQAIEGLRYILQETGRSPSNVIIGGDSAGGNLAMATLLHLSHPHPEIEPLSISEPLAGAFGFAPWVNFNRDWPSMTDNQYKDIIPLSALETWSTNYLNNGEGDSWSEPSRAPLEWWKDVKTERILILAGADEILLSPIEDFAKKVKSVFPHTTYIVGIDESHDSYLYVDAGSKEGTQTGNELRQWIASRL</sequence>